<proteinExistence type="predicted"/>
<reference evidence="1 2" key="1">
    <citation type="submission" date="2022-12" db="EMBL/GenBank/DDBJ databases">
        <title>Chromosome-scale assembly of the Ensete ventricosum genome.</title>
        <authorList>
            <person name="Dussert Y."/>
            <person name="Stocks J."/>
            <person name="Wendawek A."/>
            <person name="Woldeyes F."/>
            <person name="Nichols R.A."/>
            <person name="Borrell J.S."/>
        </authorList>
    </citation>
    <scope>NUCLEOTIDE SEQUENCE [LARGE SCALE GENOMIC DNA]</scope>
    <source>
        <strain evidence="2">cv. Maze</strain>
        <tissue evidence="1">Seeds</tissue>
    </source>
</reference>
<sequence length="101" mass="11570">MGARRRTRLRWPSSPRVAQAMRMDDAIIDQWDPKQQIPIKEVIWHRVFVVDHIIRRQKGEVGVWKGEAGGDPSASGITVDCLWLVLVLVKKGIELFVVAWV</sequence>
<evidence type="ECO:0000313" key="1">
    <source>
        <dbReference type="EMBL" id="KAJ8459175.1"/>
    </source>
</evidence>
<evidence type="ECO:0000313" key="2">
    <source>
        <dbReference type="Proteomes" id="UP001222027"/>
    </source>
</evidence>
<protein>
    <recommendedName>
        <fullName evidence="3">Peptidylprolyl isomerase</fullName>
    </recommendedName>
</protein>
<name>A0AAV8P101_ENSVE</name>
<comment type="caution">
    <text evidence="1">The sequence shown here is derived from an EMBL/GenBank/DDBJ whole genome shotgun (WGS) entry which is preliminary data.</text>
</comment>
<evidence type="ECO:0008006" key="3">
    <source>
        <dbReference type="Google" id="ProtNLM"/>
    </source>
</evidence>
<organism evidence="1 2">
    <name type="scientific">Ensete ventricosum</name>
    <name type="common">Abyssinian banana</name>
    <name type="synonym">Musa ensete</name>
    <dbReference type="NCBI Taxonomy" id="4639"/>
    <lineage>
        <taxon>Eukaryota</taxon>
        <taxon>Viridiplantae</taxon>
        <taxon>Streptophyta</taxon>
        <taxon>Embryophyta</taxon>
        <taxon>Tracheophyta</taxon>
        <taxon>Spermatophyta</taxon>
        <taxon>Magnoliopsida</taxon>
        <taxon>Liliopsida</taxon>
        <taxon>Zingiberales</taxon>
        <taxon>Musaceae</taxon>
        <taxon>Ensete</taxon>
    </lineage>
</organism>
<accession>A0AAV8P101</accession>
<dbReference type="Proteomes" id="UP001222027">
    <property type="component" value="Unassembled WGS sequence"/>
</dbReference>
<keyword evidence="2" id="KW-1185">Reference proteome</keyword>
<dbReference type="AlphaFoldDB" id="A0AAV8P101"/>
<dbReference type="EMBL" id="JAQQAF010000009">
    <property type="protein sequence ID" value="KAJ8459175.1"/>
    <property type="molecule type" value="Genomic_DNA"/>
</dbReference>
<gene>
    <name evidence="1" type="ORF">OPV22_032101</name>
</gene>